<name>A0A2J6PNH7_9HELO</name>
<sequence length="298" mass="32892">MACVHGFATLLDIDACAERVKPHPHTQTSVTEDPERAAHCFITKSIDASCAAAFQVAHPYPYPSISVHGSRSCLYSRNFFRVRTTTFYQLRWEVEVGGAIEQGAALARPFCRDPAAQGACISLNPTVRSKSYADAPSVYQPQGSSSFSWCVQGETEEVHASAGIVQYFSVHQLGVEVGFLRLRRTAVRTTVHSGGSTVLRARSLAQWICKCASRRSGPTGRRKVLVGSCTHVFVVRCDGEREREECVWVDFRGLDWWRFCGAGGMAGWEGWSPVWSAEVHPEDEDFGIGWICARAGVR</sequence>
<proteinExistence type="predicted"/>
<accession>A0A2J6PNH7</accession>
<evidence type="ECO:0000313" key="1">
    <source>
        <dbReference type="EMBL" id="PMD15591.1"/>
    </source>
</evidence>
<protein>
    <submittedName>
        <fullName evidence="1">Uncharacterized protein</fullName>
    </submittedName>
</protein>
<organism evidence="1 2">
    <name type="scientific">Hyaloscypha hepaticicola</name>
    <dbReference type="NCBI Taxonomy" id="2082293"/>
    <lineage>
        <taxon>Eukaryota</taxon>
        <taxon>Fungi</taxon>
        <taxon>Dikarya</taxon>
        <taxon>Ascomycota</taxon>
        <taxon>Pezizomycotina</taxon>
        <taxon>Leotiomycetes</taxon>
        <taxon>Helotiales</taxon>
        <taxon>Hyaloscyphaceae</taxon>
        <taxon>Hyaloscypha</taxon>
    </lineage>
</organism>
<keyword evidence="2" id="KW-1185">Reference proteome</keyword>
<reference evidence="1 2" key="1">
    <citation type="submission" date="2016-05" db="EMBL/GenBank/DDBJ databases">
        <title>A degradative enzymes factory behind the ericoid mycorrhizal symbiosis.</title>
        <authorList>
            <consortium name="DOE Joint Genome Institute"/>
            <person name="Martino E."/>
            <person name="Morin E."/>
            <person name="Grelet G."/>
            <person name="Kuo A."/>
            <person name="Kohler A."/>
            <person name="Daghino S."/>
            <person name="Barry K."/>
            <person name="Choi C."/>
            <person name="Cichocki N."/>
            <person name="Clum A."/>
            <person name="Copeland A."/>
            <person name="Hainaut M."/>
            <person name="Haridas S."/>
            <person name="Labutti K."/>
            <person name="Lindquist E."/>
            <person name="Lipzen A."/>
            <person name="Khouja H.-R."/>
            <person name="Murat C."/>
            <person name="Ohm R."/>
            <person name="Olson A."/>
            <person name="Spatafora J."/>
            <person name="Veneault-Fourrey C."/>
            <person name="Henrissat B."/>
            <person name="Grigoriev I."/>
            <person name="Martin F."/>
            <person name="Perotto S."/>
        </authorList>
    </citation>
    <scope>NUCLEOTIDE SEQUENCE [LARGE SCALE GENOMIC DNA]</scope>
    <source>
        <strain evidence="1 2">UAMH 7357</strain>
    </source>
</reference>
<dbReference type="AlphaFoldDB" id="A0A2J6PNH7"/>
<dbReference type="EMBL" id="KZ613512">
    <property type="protein sequence ID" value="PMD15591.1"/>
    <property type="molecule type" value="Genomic_DNA"/>
</dbReference>
<evidence type="ECO:0000313" key="2">
    <source>
        <dbReference type="Proteomes" id="UP000235672"/>
    </source>
</evidence>
<dbReference type="Proteomes" id="UP000235672">
    <property type="component" value="Unassembled WGS sequence"/>
</dbReference>
<gene>
    <name evidence="1" type="ORF">NA56DRAFT_663767</name>
</gene>